<dbReference type="EMBL" id="BAABHM010000002">
    <property type="protein sequence ID" value="GAA4686977.1"/>
    <property type="molecule type" value="Genomic_DNA"/>
</dbReference>
<comment type="caution">
    <text evidence="3">The sequence shown here is derived from an EMBL/GenBank/DDBJ whole genome shotgun (WGS) entry which is preliminary data.</text>
</comment>
<keyword evidence="1" id="KW-0732">Signal</keyword>
<accession>A0ABP8WFP6</accession>
<evidence type="ECO:0000259" key="2">
    <source>
        <dbReference type="PROSITE" id="PS51109"/>
    </source>
</evidence>
<feature type="domain" description="G5" evidence="2">
    <location>
        <begin position="220"/>
        <end position="300"/>
    </location>
</feature>
<dbReference type="SMART" id="SM01208">
    <property type="entry name" value="G5"/>
    <property type="match status" value="1"/>
</dbReference>
<evidence type="ECO:0000256" key="1">
    <source>
        <dbReference type="ARBA" id="ARBA00022729"/>
    </source>
</evidence>
<dbReference type="Proteomes" id="UP001500843">
    <property type="component" value="Unassembled WGS sequence"/>
</dbReference>
<dbReference type="Gene3D" id="2.20.230.10">
    <property type="entry name" value="Resuscitation-promoting factor rpfb"/>
    <property type="match status" value="1"/>
</dbReference>
<dbReference type="Gene3D" id="1.10.530.10">
    <property type="match status" value="1"/>
</dbReference>
<dbReference type="InterPro" id="IPR023346">
    <property type="entry name" value="Lysozyme-like_dom_sf"/>
</dbReference>
<sequence>MSEWLFLHRLFRYGLVLVVRYARPWLASRAARWLVRGVVVATLAGVSGLYVANANTLTIDYNGDVRTVGVYGDTVADALASQNIEMGRDDVVQPAASSDVGFADTVVVRTSREVTVELDGQIITLRTTAGTVGELLAALGPRGDGALATASRNTRLDRDPVRFSTVKQVSIAVDGSVLEFHTTRSTVRGVFKEAGISLAKRDVTSVPLDAAAVDGMVVMVSRDASSSRTVTEVLPFKTETVEDASLPEGHESIRTAGVPGEVKVTYAVKTVGGAVVERTEVERKVTREPVDEVLVVGTMDVATAPADPGSARALGQAMAAERGWGADEFSCLDQLWEKESGWSWNADNPSSSAYGIAQANPGSKMATVGSDWLTNPATQIEWGLGYISGRYGTPCGAWAHSVEIGWY</sequence>
<dbReference type="InterPro" id="IPR011098">
    <property type="entry name" value="G5_dom"/>
</dbReference>
<dbReference type="InterPro" id="IPR007137">
    <property type="entry name" value="DUF348"/>
</dbReference>
<dbReference type="PROSITE" id="PS51109">
    <property type="entry name" value="G5"/>
    <property type="match status" value="1"/>
</dbReference>
<dbReference type="Pfam" id="PF03990">
    <property type="entry name" value="DUF348"/>
    <property type="match status" value="3"/>
</dbReference>
<reference evidence="4" key="1">
    <citation type="journal article" date="2019" name="Int. J. Syst. Evol. Microbiol.">
        <title>The Global Catalogue of Microorganisms (GCM) 10K type strain sequencing project: providing services to taxonomists for standard genome sequencing and annotation.</title>
        <authorList>
            <consortium name="The Broad Institute Genomics Platform"/>
            <consortium name="The Broad Institute Genome Sequencing Center for Infectious Disease"/>
            <person name="Wu L."/>
            <person name="Ma J."/>
        </authorList>
    </citation>
    <scope>NUCLEOTIDE SEQUENCE [LARGE SCALE GENOMIC DNA]</scope>
    <source>
        <strain evidence="4">JCM 17975</strain>
    </source>
</reference>
<dbReference type="Pfam" id="PF07501">
    <property type="entry name" value="G5"/>
    <property type="match status" value="1"/>
</dbReference>
<proteinExistence type="predicted"/>
<keyword evidence="4" id="KW-1185">Reference proteome</keyword>
<protein>
    <recommendedName>
        <fullName evidence="2">G5 domain-containing protein</fullName>
    </recommendedName>
</protein>
<evidence type="ECO:0000313" key="4">
    <source>
        <dbReference type="Proteomes" id="UP001500843"/>
    </source>
</evidence>
<name>A0ABP8WFP6_9MICO</name>
<evidence type="ECO:0000313" key="3">
    <source>
        <dbReference type="EMBL" id="GAA4686977.1"/>
    </source>
</evidence>
<gene>
    <name evidence="3" type="ORF">GCM10023198_01610</name>
</gene>
<dbReference type="SUPFAM" id="SSF53955">
    <property type="entry name" value="Lysozyme-like"/>
    <property type="match status" value="1"/>
</dbReference>
<organism evidence="3 4">
    <name type="scientific">Promicromonospora umidemergens</name>
    <dbReference type="NCBI Taxonomy" id="629679"/>
    <lineage>
        <taxon>Bacteria</taxon>
        <taxon>Bacillati</taxon>
        <taxon>Actinomycetota</taxon>
        <taxon>Actinomycetes</taxon>
        <taxon>Micrococcales</taxon>
        <taxon>Promicromonosporaceae</taxon>
        <taxon>Promicromonospora</taxon>
    </lineage>
</organism>